<sequence length="95" mass="9628">MQVQSAYASGMQGLQSAQQGLAQATTSVATPDQQKPAVPNTSTQDTVTLSSRAVGQTDTTSALVSATESSNQAQASAKVIEVASETVGSLIDIEV</sequence>
<evidence type="ECO:0000313" key="3">
    <source>
        <dbReference type="Proteomes" id="UP000055702"/>
    </source>
</evidence>
<feature type="compositionally biased region" description="Low complexity" evidence="1">
    <location>
        <begin position="18"/>
        <end position="27"/>
    </location>
</feature>
<feature type="compositionally biased region" description="Polar residues" evidence="1">
    <location>
        <begin position="28"/>
        <end position="75"/>
    </location>
</feature>
<accession>A0A119D0N8</accession>
<dbReference type="AlphaFoldDB" id="A0A119D0N8"/>
<evidence type="ECO:0000256" key="1">
    <source>
        <dbReference type="SAM" id="MobiDB-lite"/>
    </source>
</evidence>
<name>A0A119D0N8_SHEFR</name>
<dbReference type="EMBL" id="LRDC01000001">
    <property type="protein sequence ID" value="KVX03245.1"/>
    <property type="molecule type" value="Genomic_DNA"/>
</dbReference>
<comment type="caution">
    <text evidence="2">The sequence shown here is derived from an EMBL/GenBank/DDBJ whole genome shotgun (WGS) entry which is preliminary data.</text>
</comment>
<dbReference type="Proteomes" id="UP000055702">
    <property type="component" value="Unassembled WGS sequence"/>
</dbReference>
<organism evidence="2">
    <name type="scientific">Shewanella frigidimarina</name>
    <dbReference type="NCBI Taxonomy" id="56812"/>
    <lineage>
        <taxon>Bacteria</taxon>
        <taxon>Pseudomonadati</taxon>
        <taxon>Pseudomonadota</taxon>
        <taxon>Gammaproteobacteria</taxon>
        <taxon>Alteromonadales</taxon>
        <taxon>Shewanellaceae</taxon>
        <taxon>Shewanella</taxon>
    </lineage>
</organism>
<evidence type="ECO:0000313" key="2">
    <source>
        <dbReference type="EMBL" id="KVX03245.1"/>
    </source>
</evidence>
<feature type="region of interest" description="Disordered" evidence="1">
    <location>
        <begin position="18"/>
        <end position="77"/>
    </location>
</feature>
<proteinExistence type="predicted"/>
<reference evidence="2 3" key="1">
    <citation type="submission" date="2016-01" db="EMBL/GenBank/DDBJ databases">
        <title>Draft genome of the antarctic isolate Shewanella frigidimarina Ag06-30.</title>
        <authorList>
            <person name="Parmeciano Di Noto G."/>
            <person name="Vazquez S."/>
            <person name="Mac Cormack W."/>
            <person name="Iriarte A."/>
            <person name="Quiroga C."/>
        </authorList>
    </citation>
    <scope>NUCLEOTIDE SEQUENCE [LARGE SCALE GENOMIC DNA]</scope>
    <source>
        <strain evidence="2 3">Ag06-30</strain>
    </source>
</reference>
<gene>
    <name evidence="2" type="ORF">AWJ07_01340</name>
</gene>
<dbReference type="RefSeq" id="WP_059743791.1">
    <property type="nucleotide sequence ID" value="NZ_LRDC01000001.1"/>
</dbReference>
<protein>
    <submittedName>
        <fullName evidence="2">Chemotaxis protein</fullName>
    </submittedName>
</protein>